<evidence type="ECO:0000256" key="4">
    <source>
        <dbReference type="ARBA" id="ARBA00023157"/>
    </source>
</evidence>
<feature type="signal peptide" evidence="5">
    <location>
        <begin position="1"/>
        <end position="21"/>
    </location>
</feature>
<dbReference type="PROSITE" id="PS51323">
    <property type="entry name" value="IGFBP_N_2"/>
    <property type="match status" value="1"/>
</dbReference>
<reference evidence="7" key="1">
    <citation type="journal article" date="2016" name="Toxicon">
        <title>The first report on transcriptome analysis of the venom gland of Iranian scorpion, Hemiscorpius lepturus.</title>
        <authorList>
            <person name="Kazemi-Lomedasht F."/>
            <person name="Khalaj V."/>
            <person name="Bagheri K.P."/>
            <person name="Behdani M."/>
            <person name="Shahbazzadeh D."/>
        </authorList>
    </citation>
    <scope>NUCLEOTIDE SEQUENCE</scope>
    <source>
        <strain evidence="7">HLVPr9</strain>
        <tissue evidence="7">Venom gland</tissue>
    </source>
</reference>
<proteinExistence type="evidence at transcript level"/>
<evidence type="ECO:0000259" key="6">
    <source>
        <dbReference type="PROSITE" id="PS51323"/>
    </source>
</evidence>
<keyword evidence="4" id="KW-1015">Disulfide bond</keyword>
<dbReference type="InterPro" id="IPR011390">
    <property type="entry name" value="IGFBP_rP_mac25"/>
</dbReference>
<keyword evidence="2" id="KW-0964">Secreted</keyword>
<dbReference type="PANTHER" id="PTHR14186">
    <property type="entry name" value="INSULIN-LIKE GROWTH FACTOR BINDING PROTEIN-RELATED"/>
    <property type="match status" value="1"/>
</dbReference>
<dbReference type="SUPFAM" id="SSF57184">
    <property type="entry name" value="Growth factor receptor domain"/>
    <property type="match status" value="1"/>
</dbReference>
<dbReference type="GO" id="GO:0009966">
    <property type="term" value="P:regulation of signal transduction"/>
    <property type="evidence" value="ECO:0007669"/>
    <property type="project" value="TreeGrafter"/>
</dbReference>
<keyword evidence="3 5" id="KW-0732">Signal</keyword>
<protein>
    <submittedName>
        <fullName evidence="7">Venom toxin</fullName>
    </submittedName>
</protein>
<comment type="subcellular location">
    <subcellularLocation>
        <location evidence="1">Secreted</location>
    </subcellularLocation>
</comment>
<dbReference type="GO" id="GO:0005520">
    <property type="term" value="F:insulin-like growth factor binding"/>
    <property type="evidence" value="ECO:0007669"/>
    <property type="project" value="InterPro"/>
</dbReference>
<evidence type="ECO:0000313" key="7">
    <source>
        <dbReference type="EMBL" id="API81350.1"/>
    </source>
</evidence>
<dbReference type="InterPro" id="IPR000867">
    <property type="entry name" value="IGFBP-like"/>
</dbReference>
<dbReference type="EMBL" id="KX924487">
    <property type="protein sequence ID" value="API81350.1"/>
    <property type="molecule type" value="mRNA"/>
</dbReference>
<dbReference type="Pfam" id="PF00219">
    <property type="entry name" value="IGFBP"/>
    <property type="match status" value="1"/>
</dbReference>
<feature type="domain" description="IGFBP N-terminal" evidence="6">
    <location>
        <begin position="20"/>
        <end position="96"/>
    </location>
</feature>
<dbReference type="GO" id="GO:0005576">
    <property type="term" value="C:extracellular region"/>
    <property type="evidence" value="ECO:0007669"/>
    <property type="project" value="UniProtKB-SubCell"/>
</dbReference>
<evidence type="ECO:0000256" key="3">
    <source>
        <dbReference type="ARBA" id="ARBA00022729"/>
    </source>
</evidence>
<dbReference type="AlphaFoldDB" id="A0A1L4BJ67"/>
<dbReference type="InterPro" id="IPR009030">
    <property type="entry name" value="Growth_fac_rcpt_cys_sf"/>
</dbReference>
<accession>A0A1L4BJ67</accession>
<dbReference type="SMART" id="SM00121">
    <property type="entry name" value="IB"/>
    <property type="match status" value="1"/>
</dbReference>
<name>A0A1L4BJ67_HEMLE</name>
<evidence type="ECO:0000256" key="2">
    <source>
        <dbReference type="ARBA" id="ARBA00022525"/>
    </source>
</evidence>
<dbReference type="GO" id="GO:0001558">
    <property type="term" value="P:regulation of cell growth"/>
    <property type="evidence" value="ECO:0007669"/>
    <property type="project" value="InterPro"/>
</dbReference>
<dbReference type="Gene3D" id="4.10.40.20">
    <property type="match status" value="1"/>
</dbReference>
<dbReference type="PANTHER" id="PTHR14186:SF20">
    <property type="entry name" value="CYSTEINE-RICH MOTOR NEURON 1 PROTEIN-LIKE"/>
    <property type="match status" value="1"/>
</dbReference>
<evidence type="ECO:0000256" key="5">
    <source>
        <dbReference type="SAM" id="SignalP"/>
    </source>
</evidence>
<sequence>MMGKFCLITLFVLGVTIRAIALTCLPCDSSKCPLPVNCPVGTVKDVCDCCLECAKGLNEVCGGPWEMFGKCAPGLTCLKPTASPDWFNEGGRCQKI</sequence>
<organism evidence="7">
    <name type="scientific">Hemiscorpius lepturus</name>
    <name type="common">Scorpion</name>
    <dbReference type="NCBI Taxonomy" id="520031"/>
    <lineage>
        <taxon>Eukaryota</taxon>
        <taxon>Metazoa</taxon>
        <taxon>Ecdysozoa</taxon>
        <taxon>Arthropoda</taxon>
        <taxon>Chelicerata</taxon>
        <taxon>Arachnida</taxon>
        <taxon>Scorpiones</taxon>
        <taxon>Iurida</taxon>
        <taxon>Scorpionoidea</taxon>
        <taxon>Hemiscorpiidae</taxon>
    </lineage>
</organism>
<evidence type="ECO:0000256" key="1">
    <source>
        <dbReference type="ARBA" id="ARBA00004613"/>
    </source>
</evidence>
<feature type="chain" id="PRO_5013176756" evidence="5">
    <location>
        <begin position="22"/>
        <end position="96"/>
    </location>
</feature>